<dbReference type="PROSITE" id="PS51085">
    <property type="entry name" value="2FE2S_FER_2"/>
    <property type="match status" value="1"/>
</dbReference>
<dbReference type="CDD" id="cd02781">
    <property type="entry name" value="MopB_CT_Acetylene-hydratase"/>
    <property type="match status" value="1"/>
</dbReference>
<dbReference type="PANTHER" id="PTHR43742">
    <property type="entry name" value="TRIMETHYLAMINE-N-OXIDE REDUCTASE"/>
    <property type="match status" value="1"/>
</dbReference>
<dbReference type="InterPro" id="IPR037949">
    <property type="entry name" value="MopB_CT_Acetylene-hydratase"/>
</dbReference>
<gene>
    <name evidence="9" type="ORF">AFM11_28530</name>
</gene>
<reference evidence="9 10" key="1">
    <citation type="submission" date="2015-07" db="EMBL/GenBank/DDBJ databases">
        <title>A draft genome sequence of Mycobacterium wolinskyi.</title>
        <authorList>
            <person name="de Man T.J."/>
            <person name="Perry K.A."/>
            <person name="Coulliette A.D."/>
            <person name="Jensen B."/>
            <person name="Toney N.C."/>
            <person name="Limbago B.M."/>
            <person name="Noble-Wang J."/>
        </authorList>
    </citation>
    <scope>NUCLEOTIDE SEQUENCE [LARGE SCALE GENOMIC DNA]</scope>
    <source>
        <strain evidence="9 10">CDC_01</strain>
    </source>
</reference>
<dbReference type="CDD" id="cd06184">
    <property type="entry name" value="flavohem_like_fad_nad_binding"/>
    <property type="match status" value="1"/>
</dbReference>
<evidence type="ECO:0000259" key="8">
    <source>
        <dbReference type="PROSITE" id="PS51669"/>
    </source>
</evidence>
<dbReference type="InterPro" id="IPR006963">
    <property type="entry name" value="Mopterin_OxRdtase_4Fe-4S_dom"/>
</dbReference>
<dbReference type="GO" id="GO:0046872">
    <property type="term" value="F:metal ion binding"/>
    <property type="evidence" value="ECO:0007669"/>
    <property type="project" value="UniProtKB-KW"/>
</dbReference>
<dbReference type="RefSeq" id="WP_067856156.1">
    <property type="nucleotide sequence ID" value="NZ_LGTW01000024.1"/>
</dbReference>
<protein>
    <recommendedName>
        <fullName evidence="11">Molybdopterin dinucleotide-binding protein</fullName>
    </recommendedName>
</protein>
<dbReference type="Proteomes" id="UP000070612">
    <property type="component" value="Unassembled WGS sequence"/>
</dbReference>
<dbReference type="SUPFAM" id="SSF50692">
    <property type="entry name" value="ADC-like"/>
    <property type="match status" value="1"/>
</dbReference>
<comment type="similarity">
    <text evidence="1">Belongs to the prokaryotic molybdopterin-containing oxidoreductase family.</text>
</comment>
<dbReference type="Pfam" id="PF01568">
    <property type="entry name" value="Molydop_binding"/>
    <property type="match status" value="1"/>
</dbReference>
<dbReference type="InterPro" id="IPR001709">
    <property type="entry name" value="Flavoprot_Pyr_Nucl_cyt_Rdtase"/>
</dbReference>
<evidence type="ECO:0000313" key="9">
    <source>
        <dbReference type="EMBL" id="KWX20785.1"/>
    </source>
</evidence>
<dbReference type="InterPro" id="IPR039261">
    <property type="entry name" value="FNR_nucleotide-bd"/>
</dbReference>
<proteinExistence type="inferred from homology"/>
<dbReference type="Gene3D" id="2.40.40.20">
    <property type="match status" value="1"/>
</dbReference>
<dbReference type="InterPro" id="IPR050612">
    <property type="entry name" value="Prok_Mopterin_Oxidored"/>
</dbReference>
<dbReference type="AlphaFoldDB" id="A0A132PEM9"/>
<feature type="domain" description="FAD-binding FR-type" evidence="7">
    <location>
        <begin position="789"/>
        <end position="895"/>
    </location>
</feature>
<evidence type="ECO:0000256" key="5">
    <source>
        <dbReference type="ARBA" id="ARBA00023014"/>
    </source>
</evidence>
<accession>A0A132PEM9</accession>
<dbReference type="PRINTS" id="PR00410">
    <property type="entry name" value="PHEHYDRXLASE"/>
</dbReference>
<dbReference type="InterPro" id="IPR036010">
    <property type="entry name" value="2Fe-2S_ferredoxin-like_sf"/>
</dbReference>
<feature type="domain" description="2Fe-2S ferredoxin-type" evidence="6">
    <location>
        <begin position="1045"/>
        <end position="1127"/>
    </location>
</feature>
<dbReference type="InterPro" id="IPR001041">
    <property type="entry name" value="2Fe-2S_ferredoxin-type"/>
</dbReference>
<name>A0A132PEM9_9MYCO</name>
<evidence type="ECO:0000256" key="3">
    <source>
        <dbReference type="ARBA" id="ARBA00022723"/>
    </source>
</evidence>
<dbReference type="GO" id="GO:0016491">
    <property type="term" value="F:oxidoreductase activity"/>
    <property type="evidence" value="ECO:0007669"/>
    <property type="project" value="InterPro"/>
</dbReference>
<dbReference type="InterPro" id="IPR008333">
    <property type="entry name" value="Cbr1-like_FAD-bd_dom"/>
</dbReference>
<dbReference type="Pfam" id="PF00970">
    <property type="entry name" value="FAD_binding_6"/>
    <property type="match status" value="1"/>
</dbReference>
<dbReference type="PROSITE" id="PS51384">
    <property type="entry name" value="FAD_FR"/>
    <property type="match status" value="1"/>
</dbReference>
<dbReference type="SMART" id="SM00926">
    <property type="entry name" value="Molybdop_Fe4S4"/>
    <property type="match status" value="1"/>
</dbReference>
<keyword evidence="10" id="KW-1185">Reference proteome</keyword>
<dbReference type="PATRIC" id="fig|59750.3.peg.3584"/>
<dbReference type="InterPro" id="IPR006656">
    <property type="entry name" value="Mopterin_OxRdtase"/>
</dbReference>
<dbReference type="STRING" id="59750.AWC31_32785"/>
<dbReference type="SUPFAM" id="SSF52343">
    <property type="entry name" value="Ferredoxin reductase-like, C-terminal NADP-linked domain"/>
    <property type="match status" value="1"/>
</dbReference>
<evidence type="ECO:0000256" key="1">
    <source>
        <dbReference type="ARBA" id="ARBA00010312"/>
    </source>
</evidence>
<dbReference type="InterPro" id="IPR012675">
    <property type="entry name" value="Beta-grasp_dom_sf"/>
</dbReference>
<dbReference type="Gene3D" id="3.40.228.10">
    <property type="entry name" value="Dimethylsulfoxide Reductase, domain 2"/>
    <property type="match status" value="1"/>
</dbReference>
<evidence type="ECO:0000256" key="2">
    <source>
        <dbReference type="ARBA" id="ARBA00022714"/>
    </source>
</evidence>
<dbReference type="SUPFAM" id="SSF63380">
    <property type="entry name" value="Riboflavin synthase domain-like"/>
    <property type="match status" value="1"/>
</dbReference>
<dbReference type="PANTHER" id="PTHR43742:SF6">
    <property type="entry name" value="OXIDOREDUCTASE YYAE-RELATED"/>
    <property type="match status" value="1"/>
</dbReference>
<dbReference type="Pfam" id="PF00175">
    <property type="entry name" value="NAD_binding_1"/>
    <property type="match status" value="1"/>
</dbReference>
<dbReference type="InterPro" id="IPR017938">
    <property type="entry name" value="Riboflavin_synthase-like_b-brl"/>
</dbReference>
<dbReference type="EMBL" id="LGTW01000024">
    <property type="protein sequence ID" value="KWX20785.1"/>
    <property type="molecule type" value="Genomic_DNA"/>
</dbReference>
<dbReference type="CDD" id="cd00207">
    <property type="entry name" value="fer2"/>
    <property type="match status" value="1"/>
</dbReference>
<dbReference type="PRINTS" id="PR00371">
    <property type="entry name" value="FPNCR"/>
</dbReference>
<dbReference type="GO" id="GO:0043546">
    <property type="term" value="F:molybdopterin cofactor binding"/>
    <property type="evidence" value="ECO:0007669"/>
    <property type="project" value="InterPro"/>
</dbReference>
<dbReference type="InterPro" id="IPR006657">
    <property type="entry name" value="MoPterin_dinucl-bd_dom"/>
</dbReference>
<dbReference type="Pfam" id="PF00384">
    <property type="entry name" value="Molybdopterin"/>
    <property type="match status" value="1"/>
</dbReference>
<dbReference type="Gene3D" id="3.40.50.740">
    <property type="match status" value="2"/>
</dbReference>
<dbReference type="PROSITE" id="PS51669">
    <property type="entry name" value="4FE4S_MOW_BIS_MGD"/>
    <property type="match status" value="1"/>
</dbReference>
<dbReference type="InterPro" id="IPR001433">
    <property type="entry name" value="OxRdtase_FAD/NAD-bd"/>
</dbReference>
<sequence>MPIRHGYCTLCRSRCGALYTVEGDRLLSVAPDPDHPTGAALCPKGRAAPEIVHSPRRLTRPLRRTKPKTADDPGWVEIGWDEALTEIAARFDEIRRESGPEAVAFSVTSPSGTPISDGIDWVERFIRLFGSPNIAYATEICNWHKDHAHAFTFGRGIPSADYANTDLAVLWGHNPARVWLAQSTAIATARARGARVAVVDPRSAGSGAQADLWVRVRPGSDGALALGVANRLIEAGRFDEEFVRRWSNGPLLVRDDTGRFLRGDDLVADGLSPESYLGFDGRQVMPYDTRYPAPDGLALDGTVVVPTRDGDVRCTTAFQRYRQLCAEWPLERVAAVTWAPEADIAALADAIADAQRVAYHSWSGVGQHTNATQTERAIACLYALTGSFDKPGGNVIHPALPVNAVTGFDQLGAQRAKALGIDERPLGPPSQGWVMAHDLYTAILDEKPYPVRALMGFGSNLLVSQSDPIRGREALQRLDFHVHANLFMNPTAELADIVLPVNSPWEREALKTGFEISHEAQERIQLRGRMVPPVGESRSDTEIVFALATRLGLGEEFFGGDVGAGWQYVLDPLGITVAELREHPEGMRIPLPRRYRKYADRLPDGSVRGFATETRRAELYSERLACHGYDPLPGYVEPADSPVGDGADPRYPLVLTSTKSSRFCHTQHRGLASLRARAAEPSVYLSPELATQRGIAGGDWVELETRHGRIRLRADLDPALHDRVVVAEYGWWEAAPDVGLPGYDPFTATGSNFNLLVSADDADPVSGSVPHRSLVCDIRKVADARPCWPGGRPFTVTSVETEATDSVSIHLQPSHGAAPPDFRPGQHVTLHLDGMPDGTANRSYSLSGAATQTDRRGYRITVKRGDGPVSDHLTRALRPGDTVRVTAPAGRFALPTEPDLPVVLIAGGIGITPFMSYLETMAARHARDRISLYYVSRDGAHHVFKQRLAELATVLPGLQMHTYYSRPQSSDRLGLDYDVAGRITADDVAATLLAERARFYLCGPDEMIRQLRAGLVSRGVPGFDIFEERFSSPVPTWTPPPDAAHAVRFLRSGCDVTWTPTDGSLLSLAESHGVAIGSGCRTGQCESCEVSVLSGAVRYLVPEADPADDSRCLTCQAVPISDLAIDA</sequence>
<dbReference type="Gene3D" id="2.20.25.90">
    <property type="entry name" value="ADC-like domains"/>
    <property type="match status" value="1"/>
</dbReference>
<keyword evidence="5" id="KW-0411">Iron-sulfur</keyword>
<evidence type="ECO:0000313" key="10">
    <source>
        <dbReference type="Proteomes" id="UP000070612"/>
    </source>
</evidence>
<keyword evidence="4" id="KW-0408">Iron</keyword>
<feature type="domain" description="4Fe-4S Mo/W bis-MGD-type" evidence="8">
    <location>
        <begin position="1"/>
        <end position="56"/>
    </location>
</feature>
<dbReference type="Pfam" id="PF00111">
    <property type="entry name" value="Fer2"/>
    <property type="match status" value="1"/>
</dbReference>
<organism evidence="9 10">
    <name type="scientific">Mycolicibacterium wolinskyi</name>
    <dbReference type="NCBI Taxonomy" id="59750"/>
    <lineage>
        <taxon>Bacteria</taxon>
        <taxon>Bacillati</taxon>
        <taxon>Actinomycetota</taxon>
        <taxon>Actinomycetes</taxon>
        <taxon>Mycobacteriales</taxon>
        <taxon>Mycobacteriaceae</taxon>
        <taxon>Mycolicibacterium</taxon>
    </lineage>
</organism>
<dbReference type="GO" id="GO:0051537">
    <property type="term" value="F:2 iron, 2 sulfur cluster binding"/>
    <property type="evidence" value="ECO:0007669"/>
    <property type="project" value="UniProtKB-KW"/>
</dbReference>
<dbReference type="Pfam" id="PF04879">
    <property type="entry name" value="Molybdop_Fe4S4"/>
    <property type="match status" value="1"/>
</dbReference>
<dbReference type="SUPFAM" id="SSF54292">
    <property type="entry name" value="2Fe-2S ferredoxin-like"/>
    <property type="match status" value="1"/>
</dbReference>
<dbReference type="InterPro" id="IPR009010">
    <property type="entry name" value="Asp_de-COase-like_dom_sf"/>
</dbReference>
<dbReference type="Gene3D" id="3.10.20.30">
    <property type="match status" value="1"/>
</dbReference>
<evidence type="ECO:0008006" key="11">
    <source>
        <dbReference type="Google" id="ProtNLM"/>
    </source>
</evidence>
<keyword evidence="2" id="KW-0001">2Fe-2S</keyword>
<dbReference type="GO" id="GO:0018818">
    <property type="term" value="F:acetylene hydratase activity"/>
    <property type="evidence" value="ECO:0007669"/>
    <property type="project" value="InterPro"/>
</dbReference>
<dbReference type="Gene3D" id="2.40.30.10">
    <property type="entry name" value="Translation factors"/>
    <property type="match status" value="1"/>
</dbReference>
<dbReference type="InterPro" id="IPR017927">
    <property type="entry name" value="FAD-bd_FR_type"/>
</dbReference>
<dbReference type="SUPFAM" id="SSF53706">
    <property type="entry name" value="Formate dehydrogenase/DMSO reductase, domains 1-3"/>
    <property type="match status" value="1"/>
</dbReference>
<dbReference type="Gene3D" id="3.40.50.80">
    <property type="entry name" value="Nucleotide-binding domain of ferredoxin-NADP reductase (FNR) module"/>
    <property type="match status" value="1"/>
</dbReference>
<evidence type="ECO:0000259" key="7">
    <source>
        <dbReference type="PROSITE" id="PS51384"/>
    </source>
</evidence>
<evidence type="ECO:0000259" key="6">
    <source>
        <dbReference type="PROSITE" id="PS51085"/>
    </source>
</evidence>
<keyword evidence="3" id="KW-0479">Metal-binding</keyword>
<comment type="caution">
    <text evidence="9">The sequence shown here is derived from an EMBL/GenBank/DDBJ whole genome shotgun (WGS) entry which is preliminary data.</text>
</comment>
<evidence type="ECO:0000256" key="4">
    <source>
        <dbReference type="ARBA" id="ARBA00023004"/>
    </source>
</evidence>